<keyword evidence="2" id="KW-1185">Reference proteome</keyword>
<dbReference type="EMBL" id="LXQA011007554">
    <property type="protein sequence ID" value="MCI80969.1"/>
    <property type="molecule type" value="Genomic_DNA"/>
</dbReference>
<reference evidence="1 2" key="1">
    <citation type="journal article" date="2018" name="Front. Plant Sci.">
        <title>Red Clover (Trifolium pratense) and Zigzag Clover (T. medium) - A Picture of Genomic Similarities and Differences.</title>
        <authorList>
            <person name="Dluhosova J."/>
            <person name="Istvanek J."/>
            <person name="Nedelnik J."/>
            <person name="Repkova J."/>
        </authorList>
    </citation>
    <scope>NUCLEOTIDE SEQUENCE [LARGE SCALE GENOMIC DNA]</scope>
    <source>
        <strain evidence="2">cv. 10/8</strain>
        <tissue evidence="1">Leaf</tissue>
    </source>
</reference>
<feature type="non-terminal residue" evidence="1">
    <location>
        <position position="44"/>
    </location>
</feature>
<evidence type="ECO:0000313" key="2">
    <source>
        <dbReference type="Proteomes" id="UP000265520"/>
    </source>
</evidence>
<comment type="caution">
    <text evidence="1">The sequence shown here is derived from an EMBL/GenBank/DDBJ whole genome shotgun (WGS) entry which is preliminary data.</text>
</comment>
<accession>A0A392V177</accession>
<name>A0A392V177_9FABA</name>
<dbReference type="Proteomes" id="UP000265520">
    <property type="component" value="Unassembled WGS sequence"/>
</dbReference>
<dbReference type="AlphaFoldDB" id="A0A392V177"/>
<proteinExistence type="predicted"/>
<evidence type="ECO:0000313" key="1">
    <source>
        <dbReference type="EMBL" id="MCI80969.1"/>
    </source>
</evidence>
<protein>
    <submittedName>
        <fullName evidence="1">Uncharacterized protein</fullName>
    </submittedName>
</protein>
<organism evidence="1 2">
    <name type="scientific">Trifolium medium</name>
    <dbReference type="NCBI Taxonomy" id="97028"/>
    <lineage>
        <taxon>Eukaryota</taxon>
        <taxon>Viridiplantae</taxon>
        <taxon>Streptophyta</taxon>
        <taxon>Embryophyta</taxon>
        <taxon>Tracheophyta</taxon>
        <taxon>Spermatophyta</taxon>
        <taxon>Magnoliopsida</taxon>
        <taxon>eudicotyledons</taxon>
        <taxon>Gunneridae</taxon>
        <taxon>Pentapetalae</taxon>
        <taxon>rosids</taxon>
        <taxon>fabids</taxon>
        <taxon>Fabales</taxon>
        <taxon>Fabaceae</taxon>
        <taxon>Papilionoideae</taxon>
        <taxon>50 kb inversion clade</taxon>
        <taxon>NPAAA clade</taxon>
        <taxon>Hologalegina</taxon>
        <taxon>IRL clade</taxon>
        <taxon>Trifolieae</taxon>
        <taxon>Trifolium</taxon>
    </lineage>
</organism>
<sequence>MHGTADVLRYAKCRGRVDLCFGHGVVRAFITTEDWQRNHGGDEC</sequence>